<keyword evidence="12" id="KW-0966">Cell projection</keyword>
<keyword evidence="12" id="KW-0969">Cilium</keyword>
<evidence type="ECO:0000256" key="6">
    <source>
        <dbReference type="ARBA" id="ARBA00022692"/>
    </source>
</evidence>
<keyword evidence="5 10" id="KW-0145">Chemotaxis</keyword>
<accession>A0A9X1JX94</accession>
<evidence type="ECO:0000256" key="4">
    <source>
        <dbReference type="ARBA" id="ARBA00022475"/>
    </source>
</evidence>
<dbReference type="AlphaFoldDB" id="A0A9X1JX94"/>
<dbReference type="EMBL" id="JAHXDN010000001">
    <property type="protein sequence ID" value="MBW4706980.1"/>
    <property type="molecule type" value="Genomic_DNA"/>
</dbReference>
<comment type="function">
    <text evidence="1 10">Controls the rotational direction of flagella during chemotaxis.</text>
</comment>
<name>A0A9X1JX94_9RHOB</name>
<dbReference type="Pfam" id="PF03748">
    <property type="entry name" value="FliL"/>
    <property type="match status" value="1"/>
</dbReference>
<evidence type="ECO:0000256" key="5">
    <source>
        <dbReference type="ARBA" id="ARBA00022500"/>
    </source>
</evidence>
<dbReference type="InterPro" id="IPR005503">
    <property type="entry name" value="FliL"/>
</dbReference>
<keyword evidence="4" id="KW-1003">Cell membrane</keyword>
<dbReference type="GO" id="GO:0009425">
    <property type="term" value="C:bacterial-type flagellum basal body"/>
    <property type="evidence" value="ECO:0007669"/>
    <property type="project" value="InterPro"/>
</dbReference>
<sequence length="176" mass="19357">MKKLLPIIMLLVGSGAGVGAGIFLRPPPVEQEVSHEEPAEADHKEAKDATKKNDKAHGDEHAGDEPADGMEYIRLPNQFVVPLVAQERVSALVVMSLSVEVVQGYGEDVLDKEPKLRDEILRVLFDHASVGGFNGEFTNTSNLDAVRRNLRKVAQNVMGEDIVNDVLIFEIARQDY</sequence>
<evidence type="ECO:0000256" key="7">
    <source>
        <dbReference type="ARBA" id="ARBA00022779"/>
    </source>
</evidence>
<keyword evidence="10" id="KW-0997">Cell inner membrane</keyword>
<evidence type="ECO:0000313" key="12">
    <source>
        <dbReference type="EMBL" id="MBW4706980.1"/>
    </source>
</evidence>
<keyword evidence="6" id="KW-0812">Transmembrane</keyword>
<keyword evidence="12" id="KW-0282">Flagellum</keyword>
<keyword evidence="9 10" id="KW-0472">Membrane</keyword>
<keyword evidence="7 10" id="KW-0283">Flagellar rotation</keyword>
<feature type="region of interest" description="Disordered" evidence="11">
    <location>
        <begin position="29"/>
        <end position="68"/>
    </location>
</feature>
<dbReference type="GO" id="GO:0071973">
    <property type="term" value="P:bacterial-type flagellum-dependent cell motility"/>
    <property type="evidence" value="ECO:0007669"/>
    <property type="project" value="InterPro"/>
</dbReference>
<dbReference type="GO" id="GO:0006935">
    <property type="term" value="P:chemotaxis"/>
    <property type="evidence" value="ECO:0007669"/>
    <property type="project" value="UniProtKB-KW"/>
</dbReference>
<comment type="caution">
    <text evidence="12">The sequence shown here is derived from an EMBL/GenBank/DDBJ whole genome shotgun (WGS) entry which is preliminary data.</text>
</comment>
<dbReference type="Proteomes" id="UP001138661">
    <property type="component" value="Unassembled WGS sequence"/>
</dbReference>
<organism evidence="12 13">
    <name type="scientific">Roseobacter insulae</name>
    <dbReference type="NCBI Taxonomy" id="2859783"/>
    <lineage>
        <taxon>Bacteria</taxon>
        <taxon>Pseudomonadati</taxon>
        <taxon>Pseudomonadota</taxon>
        <taxon>Alphaproteobacteria</taxon>
        <taxon>Rhodobacterales</taxon>
        <taxon>Roseobacteraceae</taxon>
        <taxon>Roseobacter</taxon>
    </lineage>
</organism>
<comment type="similarity">
    <text evidence="3 10">Belongs to the FliL family.</text>
</comment>
<reference evidence="12" key="1">
    <citation type="submission" date="2021-07" db="EMBL/GenBank/DDBJ databases">
        <title>Roseobacter insulae sp. nov., isolated from a tidal flat.</title>
        <authorList>
            <person name="Park S."/>
            <person name="Yoon J.-H."/>
        </authorList>
    </citation>
    <scope>NUCLEOTIDE SEQUENCE</scope>
    <source>
        <strain evidence="12">YSTF-M11</strain>
    </source>
</reference>
<keyword evidence="8" id="KW-1133">Transmembrane helix</keyword>
<evidence type="ECO:0000313" key="13">
    <source>
        <dbReference type="Proteomes" id="UP001138661"/>
    </source>
</evidence>
<dbReference type="GO" id="GO:0005886">
    <property type="term" value="C:plasma membrane"/>
    <property type="evidence" value="ECO:0007669"/>
    <property type="project" value="UniProtKB-SubCell"/>
</dbReference>
<feature type="compositionally biased region" description="Basic and acidic residues" evidence="11">
    <location>
        <begin position="32"/>
        <end position="64"/>
    </location>
</feature>
<comment type="subcellular location">
    <subcellularLocation>
        <location evidence="10">Cell inner membrane</location>
    </subcellularLocation>
    <subcellularLocation>
        <location evidence="2">Cell membrane</location>
        <topology evidence="2">Single-pass membrane protein</topology>
    </subcellularLocation>
</comment>
<gene>
    <name evidence="12" type="ORF">KX928_04175</name>
</gene>
<evidence type="ECO:0000256" key="11">
    <source>
        <dbReference type="SAM" id="MobiDB-lite"/>
    </source>
</evidence>
<evidence type="ECO:0000256" key="10">
    <source>
        <dbReference type="RuleBase" id="RU364125"/>
    </source>
</evidence>
<evidence type="ECO:0000256" key="3">
    <source>
        <dbReference type="ARBA" id="ARBA00008281"/>
    </source>
</evidence>
<dbReference type="RefSeq" id="WP_219499335.1">
    <property type="nucleotide sequence ID" value="NZ_JAHXDN010000001.1"/>
</dbReference>
<evidence type="ECO:0000256" key="8">
    <source>
        <dbReference type="ARBA" id="ARBA00022989"/>
    </source>
</evidence>
<protein>
    <recommendedName>
        <fullName evidence="10">Flagellar protein FliL</fullName>
    </recommendedName>
</protein>
<keyword evidence="13" id="KW-1185">Reference proteome</keyword>
<evidence type="ECO:0000256" key="2">
    <source>
        <dbReference type="ARBA" id="ARBA00004162"/>
    </source>
</evidence>
<evidence type="ECO:0000256" key="9">
    <source>
        <dbReference type="ARBA" id="ARBA00023136"/>
    </source>
</evidence>
<proteinExistence type="inferred from homology"/>
<evidence type="ECO:0000256" key="1">
    <source>
        <dbReference type="ARBA" id="ARBA00002254"/>
    </source>
</evidence>